<dbReference type="AlphaFoldDB" id="A0A1E7FP92"/>
<feature type="region of interest" description="Disordered" evidence="1">
    <location>
        <begin position="275"/>
        <end position="300"/>
    </location>
</feature>
<feature type="compositionally biased region" description="Low complexity" evidence="1">
    <location>
        <begin position="35"/>
        <end position="52"/>
    </location>
</feature>
<dbReference type="InParanoid" id="A0A1E7FP92"/>
<feature type="region of interest" description="Disordered" evidence="1">
    <location>
        <begin position="1"/>
        <end position="21"/>
    </location>
</feature>
<dbReference type="OrthoDB" id="203630at2759"/>
<evidence type="ECO:0000256" key="1">
    <source>
        <dbReference type="SAM" id="MobiDB-lite"/>
    </source>
</evidence>
<gene>
    <name evidence="3" type="ORF">FRACYDRAFT_236032</name>
</gene>
<feature type="compositionally biased region" description="Low complexity" evidence="1">
    <location>
        <begin position="275"/>
        <end position="294"/>
    </location>
</feature>
<protein>
    <recommendedName>
        <fullName evidence="2">PD-(D/E)XK endonuclease-like domain-containing protein</fullName>
    </recommendedName>
</protein>
<feature type="compositionally biased region" description="Low complexity" evidence="1">
    <location>
        <begin position="68"/>
        <end position="79"/>
    </location>
</feature>
<dbReference type="KEGG" id="fcy:FRACYDRAFT_236032"/>
<sequence length="465" mass="53049">MRKKTNRIGIGCGCGGGGSSSGSFAVASSRMMHYYSSSSSTSLSTRLGMTSSRRSDTESSTDNDKTAQQQQQQQEQNQEQESENTLLHPDDFGPIPHPKHLSPSSAMAFKECPQSFLFQYLYKIKQPTNHVLAKGSMCHSALEHIFDLEPKERTIENLHNMLRVEWAENRLEDEYRFLFERENEENQEGDDIINNNNNNNSNENDGSSSSSNIERERDIEAEIEWGQSALQLLDNYYRSEDPRTIQRPNPHKREVWVSANLSIDPTVGVTAANANANANTNNNDSLQQQQQQQQTAEESSFKVRGIIDRIDMVRESSRQVALKIIDYKSGKAPNLKYSPSMNQHIFQKNFYQLKIYALLLREKNAAAGTSAKNNEMELRYLKLHYLNSVNGRAKPWEMDLGETQDIRDAELNEVHRDLSQIWMDISSLVQTQDPNAFIGCDRSFCFCHVCRDRFVPGTVWEKPSK</sequence>
<dbReference type="EMBL" id="KV784355">
    <property type="protein sequence ID" value="OEU19971.1"/>
    <property type="molecule type" value="Genomic_DNA"/>
</dbReference>
<dbReference type="Pfam" id="PF12705">
    <property type="entry name" value="PDDEXK_1"/>
    <property type="match status" value="2"/>
</dbReference>
<evidence type="ECO:0000313" key="4">
    <source>
        <dbReference type="Proteomes" id="UP000095751"/>
    </source>
</evidence>
<reference evidence="3 4" key="1">
    <citation type="submission" date="2016-09" db="EMBL/GenBank/DDBJ databases">
        <title>Extensive genetic diversity and differential bi-allelic expression allows diatom success in the polar Southern Ocean.</title>
        <authorList>
            <consortium name="DOE Joint Genome Institute"/>
            <person name="Mock T."/>
            <person name="Otillar R.P."/>
            <person name="Strauss J."/>
            <person name="Dupont C."/>
            <person name="Frickenhaus S."/>
            <person name="Maumus F."/>
            <person name="Mcmullan M."/>
            <person name="Sanges R."/>
            <person name="Schmutz J."/>
            <person name="Toseland A."/>
            <person name="Valas R."/>
            <person name="Veluchamy A."/>
            <person name="Ward B.J."/>
            <person name="Allen A."/>
            <person name="Barry K."/>
            <person name="Falciatore A."/>
            <person name="Ferrante M."/>
            <person name="Fortunato A.E."/>
            <person name="Gloeckner G."/>
            <person name="Gruber A."/>
            <person name="Hipkin R."/>
            <person name="Janech M."/>
            <person name="Kroth P."/>
            <person name="Leese F."/>
            <person name="Lindquist E."/>
            <person name="Lyon B.R."/>
            <person name="Martin J."/>
            <person name="Mayer C."/>
            <person name="Parker M."/>
            <person name="Quesneville H."/>
            <person name="Raymond J."/>
            <person name="Uhlig C."/>
            <person name="Valentin K.U."/>
            <person name="Worden A.Z."/>
            <person name="Armbrust E.V."/>
            <person name="Bowler C."/>
            <person name="Green B."/>
            <person name="Moulton V."/>
            <person name="Van Oosterhout C."/>
            <person name="Grigoriev I."/>
        </authorList>
    </citation>
    <scope>NUCLEOTIDE SEQUENCE [LARGE SCALE GENOMIC DNA]</scope>
    <source>
        <strain evidence="3 4">CCMP1102</strain>
    </source>
</reference>
<feature type="compositionally biased region" description="Gly residues" evidence="1">
    <location>
        <begin position="10"/>
        <end position="20"/>
    </location>
</feature>
<name>A0A1E7FP92_9STRA</name>
<feature type="region of interest" description="Disordered" evidence="1">
    <location>
        <begin position="35"/>
        <end position="104"/>
    </location>
</feature>
<evidence type="ECO:0000313" key="3">
    <source>
        <dbReference type="EMBL" id="OEU19971.1"/>
    </source>
</evidence>
<feature type="region of interest" description="Disordered" evidence="1">
    <location>
        <begin position="184"/>
        <end position="215"/>
    </location>
</feature>
<feature type="domain" description="PD-(D/E)XK endonuclease-like" evidence="2">
    <location>
        <begin position="219"/>
        <end position="434"/>
    </location>
</feature>
<feature type="domain" description="PD-(D/E)XK endonuclease-like" evidence="2">
    <location>
        <begin position="100"/>
        <end position="178"/>
    </location>
</feature>
<feature type="compositionally biased region" description="Low complexity" evidence="1">
    <location>
        <begin position="192"/>
        <end position="212"/>
    </location>
</feature>
<proteinExistence type="predicted"/>
<dbReference type="InterPro" id="IPR011604">
    <property type="entry name" value="PDDEXK-like_dom_sf"/>
</dbReference>
<dbReference type="Gene3D" id="3.90.320.10">
    <property type="match status" value="1"/>
</dbReference>
<organism evidence="3 4">
    <name type="scientific">Fragilariopsis cylindrus CCMP1102</name>
    <dbReference type="NCBI Taxonomy" id="635003"/>
    <lineage>
        <taxon>Eukaryota</taxon>
        <taxon>Sar</taxon>
        <taxon>Stramenopiles</taxon>
        <taxon>Ochrophyta</taxon>
        <taxon>Bacillariophyta</taxon>
        <taxon>Bacillariophyceae</taxon>
        <taxon>Bacillariophycidae</taxon>
        <taxon>Bacillariales</taxon>
        <taxon>Bacillariaceae</taxon>
        <taxon>Fragilariopsis</taxon>
    </lineage>
</organism>
<keyword evidence="4" id="KW-1185">Reference proteome</keyword>
<dbReference type="Proteomes" id="UP000095751">
    <property type="component" value="Unassembled WGS sequence"/>
</dbReference>
<accession>A0A1E7FP92</accession>
<dbReference type="InterPro" id="IPR038726">
    <property type="entry name" value="PDDEXK_AddAB-type"/>
</dbReference>
<evidence type="ECO:0000259" key="2">
    <source>
        <dbReference type="Pfam" id="PF12705"/>
    </source>
</evidence>
<feature type="compositionally biased region" description="Basic and acidic residues" evidence="1">
    <location>
        <begin position="53"/>
        <end position="65"/>
    </location>
</feature>